<dbReference type="GO" id="GO:0005112">
    <property type="term" value="F:Notch binding"/>
    <property type="evidence" value="ECO:0007669"/>
    <property type="project" value="TreeGrafter"/>
</dbReference>
<name>A0A8E0RP71_9TREM</name>
<gene>
    <name evidence="5" type="ORF">FBUS_03793</name>
</gene>
<keyword evidence="1" id="KW-1015">Disulfide bond</keyword>
<sequence>MLVLFDTPDAVAETETESANRTLPETGNQSPSGNDEESSTTSAVETPAETGDETATENENAEAAIQVEAKLDSDRKPVHVFEEYPYVYGFPPDYIGGQIGTVFIQNETCQVKNTEEHKRTECRMAIIQSYCHFNETEISLFKTNPSKIRLCPLKATEDKVINSTYEPINFAIVSQPLKQGLGQYDVGRQKKYRKFFETCVKNPSQLTTVGGILVCDHKPFLEIYDGKRIAKTYITWDMSKNNWFGLFLYWFCRVSLPLMQQRFKNNSELKAHPFCPNPCSIRRSVCSQIQHTLPTESSSNELYAFSQDNCLKSGKGIFEMEYECLCAPGYKWNPDSRTCRIENVCAPRSPVPGAPKRDPCSKQGTIRCVTISPEEPGVVLTEERFLLQRLMRNKPHCVCRPGFMGPRCERHKDACIESPSPGQVPGKQACREYMGNICLSQNGTNYYFCHCTETWTNDNSYSFPNCYKKKSICDRVVCRNRGLCVGSPGQNAFGCLCEEGWTGSRCQFPDVRHWLPWGSWTTCSAPFCAGLGWHSRIRECRVPVNESTGFGLCVGNKIEYRPCKSGCISPVLAYIPMIKVIVMFGSCLLLLQFVISLVYALLRMSFM</sequence>
<dbReference type="PANTHER" id="PTHR24044">
    <property type="entry name" value="NOTCH LIGAND FAMILY MEMBER"/>
    <property type="match status" value="1"/>
</dbReference>
<evidence type="ECO:0000259" key="4">
    <source>
        <dbReference type="PROSITE" id="PS50026"/>
    </source>
</evidence>
<dbReference type="PANTHER" id="PTHR24044:SF420">
    <property type="entry name" value="DELTA AND NOTCH-LIKE EPIDERMAL GROWTH FACTOR-RELATED RECEPTOR ISOFORM X1"/>
    <property type="match status" value="1"/>
</dbReference>
<feature type="compositionally biased region" description="Polar residues" evidence="2">
    <location>
        <begin position="17"/>
        <end position="44"/>
    </location>
</feature>
<evidence type="ECO:0000313" key="5">
    <source>
        <dbReference type="EMBL" id="KAA0187136.1"/>
    </source>
</evidence>
<dbReference type="SMART" id="SM00181">
    <property type="entry name" value="EGF"/>
    <property type="match status" value="3"/>
</dbReference>
<dbReference type="Gene3D" id="2.20.100.10">
    <property type="entry name" value="Thrombospondin type-1 (TSP1) repeat"/>
    <property type="match status" value="1"/>
</dbReference>
<feature type="disulfide bond" evidence="1">
    <location>
        <begin position="497"/>
        <end position="506"/>
    </location>
</feature>
<dbReference type="PROSITE" id="PS50092">
    <property type="entry name" value="TSP1"/>
    <property type="match status" value="1"/>
</dbReference>
<dbReference type="Pfam" id="PF00090">
    <property type="entry name" value="TSP_1"/>
    <property type="match status" value="1"/>
</dbReference>
<comment type="caution">
    <text evidence="5">The sequence shown here is derived from an EMBL/GenBank/DDBJ whole genome shotgun (WGS) entry which is preliminary data.</text>
</comment>
<keyword evidence="6" id="KW-1185">Reference proteome</keyword>
<feature type="domain" description="EGF-like" evidence="4">
    <location>
        <begin position="469"/>
        <end position="507"/>
    </location>
</feature>
<dbReference type="EMBL" id="LUCM01009331">
    <property type="protein sequence ID" value="KAA0187136.1"/>
    <property type="molecule type" value="Genomic_DNA"/>
</dbReference>
<dbReference type="InterPro" id="IPR000742">
    <property type="entry name" value="EGF"/>
</dbReference>
<dbReference type="AlphaFoldDB" id="A0A8E0RP71"/>
<protein>
    <submittedName>
        <fullName evidence="5">Cadherin tumor suppressor</fullName>
    </submittedName>
</protein>
<feature type="disulfide bond" evidence="1">
    <location>
        <begin position="478"/>
        <end position="495"/>
    </location>
</feature>
<dbReference type="SUPFAM" id="SSF82895">
    <property type="entry name" value="TSP-1 type 1 repeat"/>
    <property type="match status" value="1"/>
</dbReference>
<dbReference type="PROSITE" id="PS50026">
    <property type="entry name" value="EGF_3"/>
    <property type="match status" value="1"/>
</dbReference>
<evidence type="ECO:0000256" key="1">
    <source>
        <dbReference type="PROSITE-ProRule" id="PRU00076"/>
    </source>
</evidence>
<evidence type="ECO:0000313" key="6">
    <source>
        <dbReference type="Proteomes" id="UP000728185"/>
    </source>
</evidence>
<evidence type="ECO:0000256" key="3">
    <source>
        <dbReference type="SAM" id="Phobius"/>
    </source>
</evidence>
<proteinExistence type="predicted"/>
<organism evidence="5 6">
    <name type="scientific">Fasciolopsis buskii</name>
    <dbReference type="NCBI Taxonomy" id="27845"/>
    <lineage>
        <taxon>Eukaryota</taxon>
        <taxon>Metazoa</taxon>
        <taxon>Spiralia</taxon>
        <taxon>Lophotrochozoa</taxon>
        <taxon>Platyhelminthes</taxon>
        <taxon>Trematoda</taxon>
        <taxon>Digenea</taxon>
        <taxon>Plagiorchiida</taxon>
        <taxon>Echinostomata</taxon>
        <taxon>Echinostomatoidea</taxon>
        <taxon>Fasciolidae</taxon>
        <taxon>Fasciolopsis</taxon>
    </lineage>
</organism>
<reference evidence="5" key="1">
    <citation type="submission" date="2019-05" db="EMBL/GenBank/DDBJ databases">
        <title>Annotation for the trematode Fasciolopsis buski.</title>
        <authorList>
            <person name="Choi Y.-J."/>
        </authorList>
    </citation>
    <scope>NUCLEOTIDE SEQUENCE</scope>
    <source>
        <strain evidence="5">HT</strain>
        <tissue evidence="5">Whole worm</tissue>
    </source>
</reference>
<dbReference type="OrthoDB" id="6228714at2759"/>
<dbReference type="InterPro" id="IPR000884">
    <property type="entry name" value="TSP1_rpt"/>
</dbReference>
<dbReference type="InterPro" id="IPR050906">
    <property type="entry name" value="Notch_signaling"/>
</dbReference>
<dbReference type="Proteomes" id="UP000728185">
    <property type="component" value="Unassembled WGS sequence"/>
</dbReference>
<feature type="compositionally biased region" description="Acidic residues" evidence="2">
    <location>
        <begin position="50"/>
        <end position="59"/>
    </location>
</feature>
<accession>A0A8E0RP71</accession>
<dbReference type="InterPro" id="IPR036383">
    <property type="entry name" value="TSP1_rpt_sf"/>
</dbReference>
<dbReference type="Gene3D" id="2.10.25.10">
    <property type="entry name" value="Laminin"/>
    <property type="match status" value="3"/>
</dbReference>
<dbReference type="PROSITE" id="PS00022">
    <property type="entry name" value="EGF_1"/>
    <property type="match status" value="1"/>
</dbReference>
<feature type="region of interest" description="Disordered" evidence="2">
    <location>
        <begin position="1"/>
        <end position="59"/>
    </location>
</feature>
<keyword evidence="3" id="KW-1133">Transmembrane helix</keyword>
<dbReference type="SUPFAM" id="SSF57196">
    <property type="entry name" value="EGF/Laminin"/>
    <property type="match status" value="1"/>
</dbReference>
<feature type="transmembrane region" description="Helical" evidence="3">
    <location>
        <begin position="571"/>
        <end position="602"/>
    </location>
</feature>
<keyword evidence="3" id="KW-0472">Membrane</keyword>
<keyword evidence="3" id="KW-0812">Transmembrane</keyword>
<comment type="caution">
    <text evidence="1">Lacks conserved residue(s) required for the propagation of feature annotation.</text>
</comment>
<dbReference type="PROSITE" id="PS01186">
    <property type="entry name" value="EGF_2"/>
    <property type="match status" value="2"/>
</dbReference>
<evidence type="ECO:0000256" key="2">
    <source>
        <dbReference type="SAM" id="MobiDB-lite"/>
    </source>
</evidence>
<keyword evidence="1" id="KW-0245">EGF-like domain</keyword>